<dbReference type="KEGG" id="mrtj:KHC33_01685"/>
<organism evidence="3 4">
    <name type="scientific">Methanospirillum purgamenti</name>
    <dbReference type="NCBI Taxonomy" id="2834276"/>
    <lineage>
        <taxon>Archaea</taxon>
        <taxon>Methanobacteriati</taxon>
        <taxon>Methanobacteriota</taxon>
        <taxon>Stenosarchaea group</taxon>
        <taxon>Methanomicrobia</taxon>
        <taxon>Methanomicrobiales</taxon>
        <taxon>Methanospirillaceae</taxon>
        <taxon>Methanospirillum</taxon>
    </lineage>
</organism>
<dbReference type="GeneID" id="65095855"/>
<dbReference type="Proteomes" id="UP000680656">
    <property type="component" value="Chromosome"/>
</dbReference>
<dbReference type="PROSITE" id="PS50093">
    <property type="entry name" value="PKD"/>
    <property type="match status" value="2"/>
</dbReference>
<name>A0A8E7B1R8_9EURY</name>
<keyword evidence="1" id="KW-0472">Membrane</keyword>
<feature type="domain" description="PKD" evidence="2">
    <location>
        <begin position="268"/>
        <end position="349"/>
    </location>
</feature>
<dbReference type="PANTHER" id="PTHR36842:SF1">
    <property type="entry name" value="PROTEIN TOLB"/>
    <property type="match status" value="1"/>
</dbReference>
<evidence type="ECO:0000259" key="2">
    <source>
        <dbReference type="PROSITE" id="PS50093"/>
    </source>
</evidence>
<evidence type="ECO:0000313" key="4">
    <source>
        <dbReference type="Proteomes" id="UP000680656"/>
    </source>
</evidence>
<evidence type="ECO:0000313" key="3">
    <source>
        <dbReference type="EMBL" id="QVV89274.1"/>
    </source>
</evidence>
<dbReference type="SMART" id="SM00089">
    <property type="entry name" value="PKD"/>
    <property type="match status" value="2"/>
</dbReference>
<dbReference type="PANTHER" id="PTHR36842">
    <property type="entry name" value="PROTEIN TOLB HOMOLOG"/>
    <property type="match status" value="1"/>
</dbReference>
<keyword evidence="1" id="KW-0812">Transmembrane</keyword>
<accession>A0A8E7B1R8</accession>
<dbReference type="InterPro" id="IPR022409">
    <property type="entry name" value="PKD/Chitinase_dom"/>
</dbReference>
<feature type="domain" description="PKD" evidence="2">
    <location>
        <begin position="365"/>
        <end position="426"/>
    </location>
</feature>
<gene>
    <name evidence="3" type="ORF">KHC33_01685</name>
</gene>
<proteinExistence type="predicted"/>
<dbReference type="InterPro" id="IPR035986">
    <property type="entry name" value="PKD_dom_sf"/>
</dbReference>
<keyword evidence="4" id="KW-1185">Reference proteome</keyword>
<sequence length="426" mass="47070">MAYGVKDVRTVMDPMDNQYHFVLIIILISLIIAAGISLFFTSGQGPDFSTDKSWNSPYDANNSIESDKPSSWIVRILWFDDTNRTYSFQDYPSELKPDPKTYTFTGVSPTGSKPAMIRFLSWDGNTERMVGAQYIIDQEDVTSILNRYSLTASKSPDTISSMKGTTTPKPAGTPNPEMLIPEAGFVCQNADGTYTARFGYISRHDHPVSVPIGEQNRFYPGEADRGQPDIFLPGVHRDAVTITYPSDATNQMWSLMNKQASAGTVPALDTSINIDPKSGYAPLEVRFSQRSSGNVMTNPVSGVWILGDGTTINQTGAFSHRYENPGMYQVRYIVSNMCGQASDSEVIRVYRASYSWTPHPDDPATITFRETSGGTPTVFFWDFGDGYTSWERNPVHIYARPGTYHVGLTISGEHGKGTAVKAITIP</sequence>
<keyword evidence="1" id="KW-1133">Transmembrane helix</keyword>
<dbReference type="InterPro" id="IPR000601">
    <property type="entry name" value="PKD_dom"/>
</dbReference>
<dbReference type="SUPFAM" id="SSF49299">
    <property type="entry name" value="PKD domain"/>
    <property type="match status" value="2"/>
</dbReference>
<protein>
    <submittedName>
        <fullName evidence="3">PKD domain-containing protein</fullName>
    </submittedName>
</protein>
<feature type="transmembrane region" description="Helical" evidence="1">
    <location>
        <begin position="21"/>
        <end position="40"/>
    </location>
</feature>
<dbReference type="RefSeq" id="WP_214420072.1">
    <property type="nucleotide sequence ID" value="NZ_CP075546.1"/>
</dbReference>
<reference evidence="3 4" key="1">
    <citation type="submission" date="2021-05" db="EMBL/GenBank/DDBJ databases">
        <title>A novel Methanospirillum isolate from a pyrite-forming mixed culture.</title>
        <authorList>
            <person name="Bunk B."/>
            <person name="Sproer C."/>
            <person name="Spring S."/>
            <person name="Pester M."/>
        </authorList>
    </citation>
    <scope>NUCLEOTIDE SEQUENCE [LARGE SCALE GENOMIC DNA]</scope>
    <source>
        <strain evidence="3 4">J.3.6.1-F.2.7.3</strain>
    </source>
</reference>
<dbReference type="CDD" id="cd00146">
    <property type="entry name" value="PKD"/>
    <property type="match status" value="1"/>
</dbReference>
<dbReference type="Gene3D" id="2.60.40.10">
    <property type="entry name" value="Immunoglobulins"/>
    <property type="match status" value="2"/>
</dbReference>
<dbReference type="Pfam" id="PF18911">
    <property type="entry name" value="PKD_4"/>
    <property type="match status" value="2"/>
</dbReference>
<dbReference type="EMBL" id="CP075546">
    <property type="protein sequence ID" value="QVV89274.1"/>
    <property type="molecule type" value="Genomic_DNA"/>
</dbReference>
<dbReference type="InterPro" id="IPR013783">
    <property type="entry name" value="Ig-like_fold"/>
</dbReference>
<evidence type="ECO:0000256" key="1">
    <source>
        <dbReference type="SAM" id="Phobius"/>
    </source>
</evidence>
<dbReference type="AlphaFoldDB" id="A0A8E7B1R8"/>